<dbReference type="PROSITE" id="PS00463">
    <property type="entry name" value="ZN2_CY6_FUNGAL_1"/>
    <property type="match status" value="1"/>
</dbReference>
<proteinExistence type="predicted"/>
<dbReference type="AlphaFoldDB" id="A0A2T4AH97"/>
<evidence type="ECO:0000313" key="4">
    <source>
        <dbReference type="EMBL" id="PTB56465.1"/>
    </source>
</evidence>
<dbReference type="Pfam" id="PF00172">
    <property type="entry name" value="Zn_clus"/>
    <property type="match status" value="1"/>
</dbReference>
<dbReference type="InterPro" id="IPR001138">
    <property type="entry name" value="Zn2Cys6_DnaBD"/>
</dbReference>
<dbReference type="GO" id="GO:0000981">
    <property type="term" value="F:DNA-binding transcription factor activity, RNA polymerase II-specific"/>
    <property type="evidence" value="ECO:0007669"/>
    <property type="project" value="InterPro"/>
</dbReference>
<sequence>MVRSDKRCDGCWTCRIRRKKCDETRPECANCTGLQITCHYGRLKPEWLDGAEKQEAMAAKIKSQIKQQAGYRRERHHASAVAMSFASTAQGREDSEFVNLIPKHDLSSDEPRSHIDATWPNAAVTLIDDSQDSIGVDPSKHKVPETLPGFNFAYNPQLGSRPGSEILSSWGEDEMNHLMRYLDHVFPFLFPFYRTSLLDPGRGWIFQHITHSKVSFHSVIGISAYFFSVALSEKYSGREHEMCKTVVWSKLIQQADMCFDMLQQDIQELNDRGDEANLLDKVRVMESIVQFLIFETAVGRSANWDNHLSPTIALFRGILQNYDLNNSVSALVDILSKIAQRPLYALRKDHYVWDNRQECFRFFAGILLFIDTIASTSLRRPPQLLEYHPQFLTDKDDGEYIKGEAPIRLSRLVGCHNWAIRVVAEISALDVWKKENMRPGSLFETELAERARYIDQILEEGMSQLKNLYATDTVTSTKIWAYAAKIYLAVVVSGWQPMSPEVRSSVAHALRSLQTVVSSSHLRVLAWPLCVAGCMAERSQEQAFRNLFSELDRTALIGILGEALRVMESVWQNRGNMSSEMWDVEACLNILGTPVLLA</sequence>
<accession>A0A2T4AH97</accession>
<dbReference type="Gene3D" id="4.10.240.10">
    <property type="entry name" value="Zn(2)-C6 fungal-type DNA-binding domain"/>
    <property type="match status" value="1"/>
</dbReference>
<dbReference type="SUPFAM" id="SSF57701">
    <property type="entry name" value="Zn2/Cys6 DNA-binding domain"/>
    <property type="match status" value="1"/>
</dbReference>
<dbReference type="EMBL" id="KZ679678">
    <property type="protein sequence ID" value="PTB56465.1"/>
    <property type="molecule type" value="Genomic_DNA"/>
</dbReference>
<evidence type="ECO:0000256" key="2">
    <source>
        <dbReference type="ARBA" id="ARBA00023242"/>
    </source>
</evidence>
<gene>
    <name evidence="4" type="ORF">M431DRAFT_480147</name>
</gene>
<comment type="subcellular location">
    <subcellularLocation>
        <location evidence="1">Nucleus</location>
    </subcellularLocation>
</comment>
<dbReference type="InterPro" id="IPR036864">
    <property type="entry name" value="Zn2-C6_fun-type_DNA-bd_sf"/>
</dbReference>
<dbReference type="STRING" id="983964.A0A2T4AH97"/>
<dbReference type="InterPro" id="IPR021858">
    <property type="entry name" value="Fun_TF"/>
</dbReference>
<feature type="domain" description="Zn(2)-C6 fungal-type" evidence="3">
    <location>
        <begin position="10"/>
        <end position="40"/>
    </location>
</feature>
<dbReference type="CDD" id="cd00067">
    <property type="entry name" value="GAL4"/>
    <property type="match status" value="1"/>
</dbReference>
<evidence type="ECO:0000313" key="5">
    <source>
        <dbReference type="Proteomes" id="UP000241690"/>
    </source>
</evidence>
<dbReference type="RefSeq" id="XP_024776142.1">
    <property type="nucleotide sequence ID" value="XM_024915838.1"/>
</dbReference>
<dbReference type="Pfam" id="PF11951">
    <property type="entry name" value="Fungal_trans_2"/>
    <property type="match status" value="1"/>
</dbReference>
<dbReference type="PANTHER" id="PTHR37534:SF20">
    <property type="entry name" value="PRO1A C6 ZINK-FINGER PROTEIN"/>
    <property type="match status" value="1"/>
</dbReference>
<dbReference type="GO" id="GO:0008270">
    <property type="term" value="F:zinc ion binding"/>
    <property type="evidence" value="ECO:0007669"/>
    <property type="project" value="InterPro"/>
</dbReference>
<name>A0A2T4AH97_TRIHA</name>
<dbReference type="PROSITE" id="PS50048">
    <property type="entry name" value="ZN2_CY6_FUNGAL_2"/>
    <property type="match status" value="1"/>
</dbReference>
<keyword evidence="5" id="KW-1185">Reference proteome</keyword>
<organism evidence="4 5">
    <name type="scientific">Trichoderma harzianum CBS 226.95</name>
    <dbReference type="NCBI Taxonomy" id="983964"/>
    <lineage>
        <taxon>Eukaryota</taxon>
        <taxon>Fungi</taxon>
        <taxon>Dikarya</taxon>
        <taxon>Ascomycota</taxon>
        <taxon>Pezizomycotina</taxon>
        <taxon>Sordariomycetes</taxon>
        <taxon>Hypocreomycetidae</taxon>
        <taxon>Hypocreales</taxon>
        <taxon>Hypocreaceae</taxon>
        <taxon>Trichoderma</taxon>
    </lineage>
</organism>
<evidence type="ECO:0000259" key="3">
    <source>
        <dbReference type="PROSITE" id="PS50048"/>
    </source>
</evidence>
<reference evidence="4 5" key="1">
    <citation type="submission" date="2016-07" db="EMBL/GenBank/DDBJ databases">
        <title>Multiple horizontal gene transfer events from other fungi enriched the ability of initially mycotrophic Trichoderma (Ascomycota) to feed on dead plant biomass.</title>
        <authorList>
            <consortium name="DOE Joint Genome Institute"/>
            <person name="Aerts A."/>
            <person name="Atanasova L."/>
            <person name="Chenthamara K."/>
            <person name="Zhang J."/>
            <person name="Grujic M."/>
            <person name="Henrissat B."/>
            <person name="Kuo A."/>
            <person name="Salamov A."/>
            <person name="Lipzen A."/>
            <person name="Labutti K."/>
            <person name="Barry K."/>
            <person name="Miao Y."/>
            <person name="Rahimi M.J."/>
            <person name="Shen Q."/>
            <person name="Grigoriev I.V."/>
            <person name="Kubicek C.P."/>
            <person name="Druzhinina I.S."/>
        </authorList>
    </citation>
    <scope>NUCLEOTIDE SEQUENCE [LARGE SCALE GENOMIC DNA]</scope>
    <source>
        <strain evidence="4 5">CBS 226.95</strain>
    </source>
</reference>
<dbReference type="SMART" id="SM00066">
    <property type="entry name" value="GAL4"/>
    <property type="match status" value="1"/>
</dbReference>
<dbReference type="PANTHER" id="PTHR37534">
    <property type="entry name" value="TRANSCRIPTIONAL ACTIVATOR PROTEIN UGA3"/>
    <property type="match status" value="1"/>
</dbReference>
<dbReference type="GeneID" id="36624407"/>
<keyword evidence="2" id="KW-0539">Nucleus</keyword>
<evidence type="ECO:0000256" key="1">
    <source>
        <dbReference type="ARBA" id="ARBA00004123"/>
    </source>
</evidence>
<protein>
    <recommendedName>
        <fullName evidence="3">Zn(2)-C6 fungal-type domain-containing protein</fullName>
    </recommendedName>
</protein>
<dbReference type="Proteomes" id="UP000241690">
    <property type="component" value="Unassembled WGS sequence"/>
</dbReference>
<dbReference type="GO" id="GO:0005634">
    <property type="term" value="C:nucleus"/>
    <property type="evidence" value="ECO:0007669"/>
    <property type="project" value="UniProtKB-SubCell"/>
</dbReference>